<feature type="chain" id="PRO_5039664812" evidence="3">
    <location>
        <begin position="24"/>
        <end position="476"/>
    </location>
</feature>
<evidence type="ECO:0000256" key="3">
    <source>
        <dbReference type="SAM" id="SignalP"/>
    </source>
</evidence>
<gene>
    <name evidence="4" type="ORF">IAC96_09530</name>
</gene>
<dbReference type="AlphaFoldDB" id="A0A9D1EFX9"/>
<reference evidence="4" key="1">
    <citation type="submission" date="2020-10" db="EMBL/GenBank/DDBJ databases">
        <authorList>
            <person name="Gilroy R."/>
        </authorList>
    </citation>
    <scope>NUCLEOTIDE SEQUENCE</scope>
    <source>
        <strain evidence="4">ChiW13-3771</strain>
    </source>
</reference>
<feature type="signal peptide" evidence="3">
    <location>
        <begin position="1"/>
        <end position="23"/>
    </location>
</feature>
<dbReference type="EMBL" id="DVHN01000123">
    <property type="protein sequence ID" value="HIR89178.1"/>
    <property type="molecule type" value="Genomic_DNA"/>
</dbReference>
<keyword evidence="3" id="KW-0732">Signal</keyword>
<feature type="compositionally biased region" description="Low complexity" evidence="1">
    <location>
        <begin position="388"/>
        <end position="427"/>
    </location>
</feature>
<dbReference type="SUPFAM" id="SSF102588">
    <property type="entry name" value="LmbE-like"/>
    <property type="match status" value="1"/>
</dbReference>
<organism evidence="4 5">
    <name type="scientific">Candidatus Fimimorpha faecalis</name>
    <dbReference type="NCBI Taxonomy" id="2840824"/>
    <lineage>
        <taxon>Bacteria</taxon>
        <taxon>Bacillati</taxon>
        <taxon>Bacillota</taxon>
        <taxon>Clostridia</taxon>
        <taxon>Eubacteriales</taxon>
        <taxon>Candidatus Fimimorpha</taxon>
    </lineage>
</organism>
<keyword evidence="2" id="KW-0812">Transmembrane</keyword>
<evidence type="ECO:0000256" key="1">
    <source>
        <dbReference type="SAM" id="MobiDB-lite"/>
    </source>
</evidence>
<evidence type="ECO:0000313" key="4">
    <source>
        <dbReference type="EMBL" id="HIR89178.1"/>
    </source>
</evidence>
<sequence>MKLFFGLLITLFFCFVFNDTVYADTAANLKPAITLSTGEDSKALNDVNYASSFEFKAQTTITLQANSPIYGVYLYWDRPSNGWTLQSGNSTTTHGQYEILHEYVKVDHPANTVTITIPDNGSILCEIQAFGYGDLPADVQTWLPPCEQADLLLFPTHAGDESLVFGGTIPYYAGELGRNVQVAYLVKHYPEESYREHEKLNALWAMGLRNYPVMGTFEDALTSGHVTDSANYDYDAVLEYIVTQIRRFQPLVVLGHDLDGEYGHGLHIVGAKAVSQSMNFSKDSSYHIASVDQYGVWEQDKTYLHSYKTNSIHMNWNTPLTKFNGKTALELAKEGFKLNDSQQWTGFQVSDTGLYNCADFGLYLSSVGPDKKGGDFMENITPYAERINTNTNSSTSVPESSASADASSTVSSEDSTSTESAASESSTINEPTEPSHFRSFEQSYLEIEPLVLKVGGVCIVLVAIGSFLSLFIKKKN</sequence>
<dbReference type="Pfam" id="PF02585">
    <property type="entry name" value="PIG-L"/>
    <property type="match status" value="1"/>
</dbReference>
<dbReference type="InterPro" id="IPR003737">
    <property type="entry name" value="GlcNAc_PI_deacetylase-related"/>
</dbReference>
<proteinExistence type="predicted"/>
<dbReference type="Proteomes" id="UP000824201">
    <property type="component" value="Unassembled WGS sequence"/>
</dbReference>
<keyword evidence="2" id="KW-0472">Membrane</keyword>
<keyword evidence="2" id="KW-1133">Transmembrane helix</keyword>
<protein>
    <submittedName>
        <fullName evidence="4">PIG-L family deacetylase</fullName>
    </submittedName>
</protein>
<feature type="transmembrane region" description="Helical" evidence="2">
    <location>
        <begin position="450"/>
        <end position="472"/>
    </location>
</feature>
<evidence type="ECO:0000256" key="2">
    <source>
        <dbReference type="SAM" id="Phobius"/>
    </source>
</evidence>
<name>A0A9D1EFX9_9FIRM</name>
<dbReference type="Gene3D" id="3.40.50.10320">
    <property type="entry name" value="LmbE-like"/>
    <property type="match status" value="1"/>
</dbReference>
<feature type="region of interest" description="Disordered" evidence="1">
    <location>
        <begin position="388"/>
        <end position="434"/>
    </location>
</feature>
<dbReference type="InterPro" id="IPR024078">
    <property type="entry name" value="LmbE-like_dom_sf"/>
</dbReference>
<reference evidence="4" key="2">
    <citation type="journal article" date="2021" name="PeerJ">
        <title>Extensive microbial diversity within the chicken gut microbiome revealed by metagenomics and culture.</title>
        <authorList>
            <person name="Gilroy R."/>
            <person name="Ravi A."/>
            <person name="Getino M."/>
            <person name="Pursley I."/>
            <person name="Horton D.L."/>
            <person name="Alikhan N.F."/>
            <person name="Baker D."/>
            <person name="Gharbi K."/>
            <person name="Hall N."/>
            <person name="Watson M."/>
            <person name="Adriaenssens E.M."/>
            <person name="Foster-Nyarko E."/>
            <person name="Jarju S."/>
            <person name="Secka A."/>
            <person name="Antonio M."/>
            <person name="Oren A."/>
            <person name="Chaudhuri R.R."/>
            <person name="La Ragione R."/>
            <person name="Hildebrand F."/>
            <person name="Pallen M.J."/>
        </authorList>
    </citation>
    <scope>NUCLEOTIDE SEQUENCE</scope>
    <source>
        <strain evidence="4">ChiW13-3771</strain>
    </source>
</reference>
<evidence type="ECO:0000313" key="5">
    <source>
        <dbReference type="Proteomes" id="UP000824201"/>
    </source>
</evidence>
<accession>A0A9D1EFX9</accession>
<comment type="caution">
    <text evidence="4">The sequence shown here is derived from an EMBL/GenBank/DDBJ whole genome shotgun (WGS) entry which is preliminary data.</text>
</comment>